<keyword evidence="3" id="KW-0819">tRNA processing</keyword>
<dbReference type="SUPFAM" id="SSF54285">
    <property type="entry name" value="MoaD/ThiS"/>
    <property type="match status" value="1"/>
</dbReference>
<evidence type="ECO:0000256" key="1">
    <source>
        <dbReference type="ARBA" id="ARBA00022490"/>
    </source>
</evidence>
<keyword evidence="2" id="KW-1017">Isopeptide bond</keyword>
<accession>A0ABD4Z767</accession>
<dbReference type="CDD" id="cd17040">
    <property type="entry name" value="Ubl_MoaD_like"/>
    <property type="match status" value="1"/>
</dbReference>
<name>A0ABD4Z767_9CREN</name>
<comment type="caution">
    <text evidence="5">The sequence shown here is derived from an EMBL/GenBank/DDBJ whole genome shotgun (WGS) entry which is preliminary data.</text>
</comment>
<keyword evidence="1" id="KW-0963">Cytoplasm</keyword>
<proteinExistence type="predicted"/>
<dbReference type="InterPro" id="IPR016155">
    <property type="entry name" value="Mopterin_synth/thiamin_S_b"/>
</dbReference>
<dbReference type="InterPro" id="IPR012675">
    <property type="entry name" value="Beta-grasp_dom_sf"/>
</dbReference>
<dbReference type="InterPro" id="IPR015221">
    <property type="entry name" value="Urm1"/>
</dbReference>
<reference evidence="5 6" key="1">
    <citation type="submission" date="2023-05" db="EMBL/GenBank/DDBJ databases">
        <title>A new hyperthermophilic archaea 'Ignisphaera cupida' sp. nov. and description of the family 'Ignisphaeraceae' fam. nov.</title>
        <authorList>
            <person name="Podosokorskaya O.A."/>
            <person name="Elcheninov A.G."/>
            <person name="Klukina A."/>
            <person name="Merkel A.Y."/>
        </authorList>
    </citation>
    <scope>NUCLEOTIDE SEQUENCE [LARGE SCALE GENOMIC DNA]</scope>
    <source>
        <strain evidence="5 6">4213-co</strain>
    </source>
</reference>
<dbReference type="AlphaFoldDB" id="A0ABD4Z767"/>
<dbReference type="Gene3D" id="3.10.20.30">
    <property type="match status" value="1"/>
</dbReference>
<gene>
    <name evidence="5" type="ORF">QPL79_06680</name>
</gene>
<evidence type="ECO:0000256" key="3">
    <source>
        <dbReference type="ARBA" id="ARBA00022694"/>
    </source>
</evidence>
<evidence type="ECO:0000313" key="5">
    <source>
        <dbReference type="EMBL" id="MDK6029045.1"/>
    </source>
</evidence>
<dbReference type="Pfam" id="PF09138">
    <property type="entry name" value="Urm1"/>
    <property type="match status" value="1"/>
</dbReference>
<dbReference type="GO" id="GO:0008033">
    <property type="term" value="P:tRNA processing"/>
    <property type="evidence" value="ECO:0007669"/>
    <property type="project" value="UniProtKB-KW"/>
</dbReference>
<evidence type="ECO:0000256" key="2">
    <source>
        <dbReference type="ARBA" id="ARBA00022499"/>
    </source>
</evidence>
<protein>
    <submittedName>
        <fullName evidence="5">MoaD/ThiS family protein</fullName>
    </submittedName>
</protein>
<dbReference type="RefSeq" id="WP_285274032.1">
    <property type="nucleotide sequence ID" value="NZ_JASNVW010000004.1"/>
</dbReference>
<evidence type="ECO:0000313" key="6">
    <source>
        <dbReference type="Proteomes" id="UP001529235"/>
    </source>
</evidence>
<sequence length="84" mass="9605">MKNVANVSSIEIKLSEKTNLKEFFQIILDRYPQLKNLLSETSLHEGEFLILINGIDIRVFNDPYNEIIVEDSDEIVFVPVTHGG</sequence>
<dbReference type="EMBL" id="JASNVW010000004">
    <property type="protein sequence ID" value="MDK6029045.1"/>
    <property type="molecule type" value="Genomic_DNA"/>
</dbReference>
<evidence type="ECO:0000256" key="4">
    <source>
        <dbReference type="ARBA" id="ARBA00022786"/>
    </source>
</evidence>
<keyword evidence="4" id="KW-0833">Ubl conjugation pathway</keyword>
<organism evidence="5 6">
    <name type="scientific">Ignisphaera cupida</name>
    <dbReference type="NCBI Taxonomy" id="3050454"/>
    <lineage>
        <taxon>Archaea</taxon>
        <taxon>Thermoproteota</taxon>
        <taxon>Thermoprotei</taxon>
        <taxon>Desulfurococcales</taxon>
        <taxon>Desulfurococcaceae</taxon>
        <taxon>Ignisphaera</taxon>
    </lineage>
</organism>
<dbReference type="Proteomes" id="UP001529235">
    <property type="component" value="Unassembled WGS sequence"/>
</dbReference>
<keyword evidence="6" id="KW-1185">Reference proteome</keyword>